<organism evidence="1 2">
    <name type="scientific">Stenotrophomonas maltophilia</name>
    <name type="common">Pseudomonas maltophilia</name>
    <name type="synonym">Xanthomonas maltophilia</name>
    <dbReference type="NCBI Taxonomy" id="40324"/>
    <lineage>
        <taxon>Bacteria</taxon>
        <taxon>Pseudomonadati</taxon>
        <taxon>Pseudomonadota</taxon>
        <taxon>Gammaproteobacteria</taxon>
        <taxon>Lysobacterales</taxon>
        <taxon>Lysobacteraceae</taxon>
        <taxon>Stenotrophomonas</taxon>
        <taxon>Stenotrophomonas maltophilia group</taxon>
    </lineage>
</organism>
<dbReference type="AlphaFoldDB" id="A0A3S0JS58"/>
<proteinExistence type="predicted"/>
<dbReference type="RefSeq" id="WP_008266283.1">
    <property type="nucleotide sequence ID" value="NZ_JBJMAD010000003.1"/>
</dbReference>
<name>A0A3S0JS58_STEMA</name>
<evidence type="ECO:0000313" key="1">
    <source>
        <dbReference type="EMBL" id="RTQ89926.1"/>
    </source>
</evidence>
<protein>
    <submittedName>
        <fullName evidence="1">Uncharacterized protein</fullName>
    </submittedName>
</protein>
<evidence type="ECO:0000313" key="2">
    <source>
        <dbReference type="Proteomes" id="UP000271705"/>
    </source>
</evidence>
<accession>A0A3S0JS58</accession>
<dbReference type="Proteomes" id="UP000271705">
    <property type="component" value="Unassembled WGS sequence"/>
</dbReference>
<gene>
    <name evidence="1" type="ORF">EKL94_08495</name>
</gene>
<sequence length="75" mass="8302">MDRPVLVTVEHARAAKLGEQSGVLCAAGIRTWMDRHGLDLRRFLDEGLPVEQFEALDDAFARRLAAIAREEAGRG</sequence>
<comment type="caution">
    <text evidence="1">The sequence shown here is derived from an EMBL/GenBank/DDBJ whole genome shotgun (WGS) entry which is preliminary data.</text>
</comment>
<reference evidence="1 2" key="1">
    <citation type="submission" date="2018-12" db="EMBL/GenBank/DDBJ databases">
        <authorList>
            <person name="Kartti S."/>
            <person name="Manni A."/>
            <person name="Chemao El Fihri M.W."/>
            <person name="Laamarti M."/>
            <person name="Temsamani L."/>
            <person name="El Jamali J.E."/>
            <person name="Ouadghiri M."/>
            <person name="Ibrahimi A."/>
            <person name="Filati-Maltouf A."/>
        </authorList>
    </citation>
    <scope>NUCLEOTIDE SEQUENCE [LARGE SCALE GENOMIC DNA]</scope>
    <source>
        <strain evidence="1 2">MDMC339</strain>
    </source>
</reference>
<dbReference type="EMBL" id="RXLZ01000019">
    <property type="protein sequence ID" value="RTQ89926.1"/>
    <property type="molecule type" value="Genomic_DNA"/>
</dbReference>